<reference evidence="2 3" key="1">
    <citation type="submission" date="2014-11" db="EMBL/GenBank/DDBJ databases">
        <authorList>
            <person name="Zhu J."/>
            <person name="Qi W."/>
            <person name="Song R."/>
        </authorList>
    </citation>
    <scope>NUCLEOTIDE SEQUENCE [LARGE SCALE GENOMIC DNA]</scope>
</reference>
<feature type="compositionally biased region" description="Basic and acidic residues" evidence="1">
    <location>
        <begin position="1212"/>
        <end position="1230"/>
    </location>
</feature>
<feature type="compositionally biased region" description="Polar residues" evidence="1">
    <location>
        <begin position="436"/>
        <end position="451"/>
    </location>
</feature>
<evidence type="ECO:0000313" key="2">
    <source>
        <dbReference type="EMBL" id="CEM00836.1"/>
    </source>
</evidence>
<dbReference type="InParanoid" id="A0A0G4ESZ9"/>
<feature type="compositionally biased region" description="Polar residues" evidence="1">
    <location>
        <begin position="407"/>
        <end position="425"/>
    </location>
</feature>
<dbReference type="EMBL" id="CDMY01000300">
    <property type="protein sequence ID" value="CEM00836.1"/>
    <property type="molecule type" value="Genomic_DNA"/>
</dbReference>
<feature type="compositionally biased region" description="Low complexity" evidence="1">
    <location>
        <begin position="331"/>
        <end position="342"/>
    </location>
</feature>
<feature type="compositionally biased region" description="Basic residues" evidence="1">
    <location>
        <begin position="652"/>
        <end position="664"/>
    </location>
</feature>
<keyword evidence="3" id="KW-1185">Reference proteome</keyword>
<feature type="region of interest" description="Disordered" evidence="1">
    <location>
        <begin position="620"/>
        <end position="952"/>
    </location>
</feature>
<feature type="compositionally biased region" description="Basic and acidic residues" evidence="1">
    <location>
        <begin position="911"/>
        <end position="926"/>
    </location>
</feature>
<protein>
    <submittedName>
        <fullName evidence="2">Uncharacterized protein</fullName>
    </submittedName>
</protein>
<dbReference type="Proteomes" id="UP000041254">
    <property type="component" value="Unassembled WGS sequence"/>
</dbReference>
<accession>A0A0G4ESZ9</accession>
<name>A0A0G4ESZ9_VITBC</name>
<feature type="compositionally biased region" description="Polar residues" evidence="1">
    <location>
        <begin position="51"/>
        <end position="68"/>
    </location>
</feature>
<feature type="region of interest" description="Disordered" evidence="1">
    <location>
        <begin position="107"/>
        <end position="606"/>
    </location>
</feature>
<feature type="compositionally biased region" description="Low complexity" evidence="1">
    <location>
        <begin position="193"/>
        <end position="203"/>
    </location>
</feature>
<feature type="compositionally biased region" description="Basic and acidic residues" evidence="1">
    <location>
        <begin position="125"/>
        <end position="135"/>
    </location>
</feature>
<feature type="region of interest" description="Disordered" evidence="1">
    <location>
        <begin position="1192"/>
        <end position="1270"/>
    </location>
</feature>
<sequence length="1270" mass="137246">MDEEPIRPLLQDPMAIIESVAGPPRHRARQRRTAASCVTSAAEASTRRPSRNTNAPPNTDTERYNAQQRRVDAAGLPIDFELCPHCDTRFSPKVLAKHTAMCRLAHRSRSGSATSRGASEDDDTPLPRKEHDPLHPPHRPAKHRTKRTDSRAAAGAGGGGGASGERADRGRDTMGPREGGRGQTGVGRPSSIRTKATTTARAAGAMEPHTCPTADAGTAVTTPKGGDRLDAPARGSKDSQRTPAAKEGASPAVDEVGSPKKTRPSERPTSFAAPWPQPPSSAAPNIATGTDSLTDESVRHTSRETSRSRGPTPRRQPPKQTVTRRTDDTKGSGASAPAAASGNSRQSGGAIQAPRASPRHSIIPAKGHLHPGRSVKASGGTGAAPSWRRADRAHGHPRRPLTPPPRATQQAHEPTKGGKQQQQHYLRSRTPPPSYTAHQRSTRPDLTTMHSQQRKREAVGGTRNRKEAKERRASHAERDSSAGGYGANEAPHQPHSDSTDGETFGMLPLDSPPAEGHAADAPGSMGTGHEGKAVEASGVGDVADDSGDPPSPIPIRKEDLPENDKRLGSAEFYRRRLDRKQAKSLHESSGWSGSVTSGSGVNSSTISPLHAIYGTAAAGSTTLPLVPKPPTLTTAEGDAPQAPPSPAEEQQKHHHHQRQQRHQHAVVTPSGSFVAATSAASAGRTPTGGKSSCGLLVEQRRPLQVSTDSQSVGEVGDKVRTPSDAGGRSGELSSKAPVTPKGSPGSPQSTAPPWNPDEDSVLLMVKDLHARLDRMVDKTPRSVTPRAPSQQHHQEQLITPTARPSVILATTSPRGHAAAKAVETPTEPPRYRQAVPQASQEPTQPPPPASLRDVRPKPVRFDISPGPRHRDTRGGGDWSRHKERYPAGEDQRGVGHQPTPSHQRIPPSEGPDDRHMHRSTARRESHQGVGGDRPAEVDMSGGGAFASRAFPQARLRLVRDDRARHTEFNIHPAVPPLHTRPAHHPTVVAEEEPTPYQDDTHAPVGHLHRPRKEPVDHYGGAYGRHPMEPRVVEVSQPRYEDVPSLQGSSRRQDYVDHRHVSNVGWGRDRGRVVVEEPDSRPNSRDLLPAPEGLALRRDDVSQLSSSTTALAPVGLPKAGESLEDYVKGLFAPMVALKKEVAEQRAAVYENSSRLDHVERQVATHAEEMRLMRQQMERDLKSEIKHAVKKEVMRRAGGQSEASEELPAQPPIPHRDTTTPHQRHPMDERMGSQEYQSSPVSYRGEGRHRVEELPRTPHTWLPRQYRPHPNG</sequence>
<feature type="region of interest" description="Disordered" evidence="1">
    <location>
        <begin position="20"/>
        <end position="68"/>
    </location>
</feature>
<feature type="compositionally biased region" description="Low complexity" evidence="1">
    <location>
        <begin position="588"/>
        <end position="606"/>
    </location>
</feature>
<dbReference type="AlphaFoldDB" id="A0A0G4ESZ9"/>
<dbReference type="VEuPathDB" id="CryptoDB:Vbra_12971"/>
<gene>
    <name evidence="2" type="ORF">Vbra_12971</name>
</gene>
<evidence type="ECO:0000313" key="3">
    <source>
        <dbReference type="Proteomes" id="UP000041254"/>
    </source>
</evidence>
<feature type="compositionally biased region" description="Basic and acidic residues" evidence="1">
    <location>
        <begin position="296"/>
        <end position="307"/>
    </location>
</feature>
<organism evidence="2 3">
    <name type="scientific">Vitrella brassicaformis (strain CCMP3155)</name>
    <dbReference type="NCBI Taxonomy" id="1169540"/>
    <lineage>
        <taxon>Eukaryota</taxon>
        <taxon>Sar</taxon>
        <taxon>Alveolata</taxon>
        <taxon>Colpodellida</taxon>
        <taxon>Vitrellaceae</taxon>
        <taxon>Vitrella</taxon>
    </lineage>
</organism>
<feature type="compositionally biased region" description="Basic and acidic residues" evidence="1">
    <location>
        <begin position="454"/>
        <end position="480"/>
    </location>
</feature>
<feature type="compositionally biased region" description="Basic and acidic residues" evidence="1">
    <location>
        <begin position="868"/>
        <end position="893"/>
    </location>
</feature>
<feature type="compositionally biased region" description="Basic and acidic residues" evidence="1">
    <location>
        <begin position="1243"/>
        <end position="1254"/>
    </location>
</feature>
<dbReference type="OMA" id="VELECWI"/>
<feature type="compositionally biased region" description="Basic and acidic residues" evidence="1">
    <location>
        <begin position="766"/>
        <end position="780"/>
    </location>
</feature>
<proteinExistence type="predicted"/>
<feature type="compositionally biased region" description="Basic and acidic residues" evidence="1">
    <location>
        <begin position="225"/>
        <end position="240"/>
    </location>
</feature>
<feature type="compositionally biased region" description="Basic and acidic residues" evidence="1">
    <location>
        <begin position="165"/>
        <end position="180"/>
    </location>
</feature>
<feature type="compositionally biased region" description="Basic residues" evidence="1">
    <location>
        <begin position="136"/>
        <end position="146"/>
    </location>
</feature>
<evidence type="ECO:0000256" key="1">
    <source>
        <dbReference type="SAM" id="MobiDB-lite"/>
    </source>
</evidence>
<feature type="compositionally biased region" description="Basic and acidic residues" evidence="1">
    <location>
        <begin position="555"/>
        <end position="586"/>
    </location>
</feature>
<feature type="compositionally biased region" description="Polar residues" evidence="1">
    <location>
        <begin position="787"/>
        <end position="799"/>
    </location>
</feature>